<keyword evidence="4" id="KW-0472">Membrane</keyword>
<sequence length="430" mass="47486">MQASQRAAARAVMANEEMAMNGRASLWMYFVLHSLSFLQTAGRVAWILPGSFVYSEYSATIRTKIESCFSRSLAIMLEDRIFISEGTEESSVVLLCEGYNTGEGEVMNLTSVKGLAELESTIAHWGLGAVVGSEWTGRPQLALAPLPAKEAYNRQLAIATSRRFGDFANVQIGIVTGANKFFVLNNKQAQKFNLADSVLTPILARFKQARGLELSDADLQEMRDGGKRCMLVNTRGHVEMPAELSAYLQTFSEEEKAKNSTFIRRSIWHQPGDGRKPDGFFSSMQTEGPVLVLNASAATCTNTVYRVFFQQKVALQIRQAIAISLQSTFSQFSAEVEGRSYGHGALKIEPSEAKRIAVIIPRRTQLEGVDAAFREIDGALRAGDRAAARKRADTFLIEKGLISSLAVRTIEAGLKRLRHTRIGYRKDEVL</sequence>
<reference evidence="7" key="1">
    <citation type="submission" date="2016-11" db="EMBL/GenBank/DDBJ databases">
        <authorList>
            <person name="Varghese N."/>
            <person name="Submissions S."/>
        </authorList>
    </citation>
    <scope>NUCLEOTIDE SEQUENCE [LARGE SCALE GENOMIC DNA]</scope>
    <source>
        <strain evidence="7">DSM 18569</strain>
    </source>
</reference>
<proteinExistence type="predicted"/>
<dbReference type="Gene3D" id="3.40.50.150">
    <property type="entry name" value="Vaccinia Virus protein VP39"/>
    <property type="match status" value="1"/>
</dbReference>
<name>A0A1M7E4Q4_9BACT</name>
<feature type="domain" description="Type II methyltransferase M.Eco57I C-terminal" evidence="5">
    <location>
        <begin position="159"/>
        <end position="394"/>
    </location>
</feature>
<keyword evidence="3" id="KW-0949">S-adenosyl-L-methionine</keyword>
<dbReference type="PANTHER" id="PTHR33841">
    <property type="entry name" value="DNA METHYLTRANSFERASE YEEA-RELATED"/>
    <property type="match status" value="1"/>
</dbReference>
<dbReference type="AlphaFoldDB" id="A0A1M7E4Q4"/>
<keyword evidence="4" id="KW-1133">Transmembrane helix</keyword>
<feature type="transmembrane region" description="Helical" evidence="4">
    <location>
        <begin position="26"/>
        <end position="48"/>
    </location>
</feature>
<gene>
    <name evidence="6" type="ORF">SAMN02746009_03515</name>
</gene>
<dbReference type="InterPro" id="IPR029063">
    <property type="entry name" value="SAM-dependent_MTases_sf"/>
</dbReference>
<dbReference type="PANTHER" id="PTHR33841:SF5">
    <property type="entry name" value="DNA METHYLASE (MODIFICATION METHYLASE) (METHYLTRANSFERASE)-RELATED"/>
    <property type="match status" value="1"/>
</dbReference>
<dbReference type="Pfam" id="PF22837">
    <property type="entry name" value="M_Eco57I_C"/>
    <property type="match status" value="1"/>
</dbReference>
<keyword evidence="4" id="KW-0812">Transmembrane</keyword>
<evidence type="ECO:0000256" key="1">
    <source>
        <dbReference type="ARBA" id="ARBA00022603"/>
    </source>
</evidence>
<evidence type="ECO:0000256" key="3">
    <source>
        <dbReference type="ARBA" id="ARBA00022691"/>
    </source>
</evidence>
<evidence type="ECO:0000313" key="7">
    <source>
        <dbReference type="Proteomes" id="UP000183947"/>
    </source>
</evidence>
<dbReference type="GO" id="GO:0032259">
    <property type="term" value="P:methylation"/>
    <property type="evidence" value="ECO:0007669"/>
    <property type="project" value="UniProtKB-KW"/>
</dbReference>
<protein>
    <recommendedName>
        <fullName evidence="5">Type II methyltransferase M.Eco57I C-terminal domain-containing protein</fullName>
    </recommendedName>
</protein>
<evidence type="ECO:0000256" key="4">
    <source>
        <dbReference type="SAM" id="Phobius"/>
    </source>
</evidence>
<accession>A0A1M7E4Q4</accession>
<dbReference type="EMBL" id="FRAS01000024">
    <property type="protein sequence ID" value="SHL86741.1"/>
    <property type="molecule type" value="Genomic_DNA"/>
</dbReference>
<evidence type="ECO:0000256" key="2">
    <source>
        <dbReference type="ARBA" id="ARBA00022679"/>
    </source>
</evidence>
<keyword evidence="2" id="KW-0808">Transferase</keyword>
<dbReference type="InterPro" id="IPR054520">
    <property type="entry name" value="M_Eco57I_C"/>
</dbReference>
<organism evidence="6 7">
    <name type="scientific">Hymenobacter psychrotolerans DSM 18569</name>
    <dbReference type="NCBI Taxonomy" id="1121959"/>
    <lineage>
        <taxon>Bacteria</taxon>
        <taxon>Pseudomonadati</taxon>
        <taxon>Bacteroidota</taxon>
        <taxon>Cytophagia</taxon>
        <taxon>Cytophagales</taxon>
        <taxon>Hymenobacteraceae</taxon>
        <taxon>Hymenobacter</taxon>
    </lineage>
</organism>
<keyword evidence="7" id="KW-1185">Reference proteome</keyword>
<dbReference type="STRING" id="1121959.SAMN02746009_03515"/>
<keyword evidence="1" id="KW-0489">Methyltransferase</keyword>
<dbReference type="InterPro" id="IPR050953">
    <property type="entry name" value="N4_N6_ade-DNA_methylase"/>
</dbReference>
<evidence type="ECO:0000313" key="6">
    <source>
        <dbReference type="EMBL" id="SHL86741.1"/>
    </source>
</evidence>
<evidence type="ECO:0000259" key="5">
    <source>
        <dbReference type="Pfam" id="PF22837"/>
    </source>
</evidence>
<dbReference type="Proteomes" id="UP000183947">
    <property type="component" value="Unassembled WGS sequence"/>
</dbReference>
<dbReference type="SUPFAM" id="SSF53335">
    <property type="entry name" value="S-adenosyl-L-methionine-dependent methyltransferases"/>
    <property type="match status" value="1"/>
</dbReference>
<dbReference type="GO" id="GO:0008168">
    <property type="term" value="F:methyltransferase activity"/>
    <property type="evidence" value="ECO:0007669"/>
    <property type="project" value="UniProtKB-KW"/>
</dbReference>